<evidence type="ECO:0000313" key="12">
    <source>
        <dbReference type="Proteomes" id="UP001367676"/>
    </source>
</evidence>
<evidence type="ECO:0000256" key="5">
    <source>
        <dbReference type="ARBA" id="ARBA00022701"/>
    </source>
</evidence>
<dbReference type="GO" id="GO:0007100">
    <property type="term" value="P:mitotic centrosome separation"/>
    <property type="evidence" value="ECO:0007669"/>
    <property type="project" value="TreeGrafter"/>
</dbReference>
<reference evidence="11 12" key="1">
    <citation type="submission" date="2024-03" db="EMBL/GenBank/DDBJ databases">
        <title>Adaptation during the transition from Ophiocordyceps entomopathogen to insect associate is accompanied by gene loss and intensified selection.</title>
        <authorList>
            <person name="Ward C.M."/>
            <person name="Onetto C.A."/>
            <person name="Borneman A.R."/>
        </authorList>
    </citation>
    <scope>NUCLEOTIDE SEQUENCE [LARGE SCALE GENOMIC DNA]</scope>
    <source>
        <strain evidence="11">AWRI1</strain>
        <tissue evidence="11">Single Adult Female</tissue>
    </source>
</reference>
<feature type="compositionally biased region" description="Basic residues" evidence="9">
    <location>
        <begin position="219"/>
        <end position="229"/>
    </location>
</feature>
<dbReference type="GO" id="GO:0000132">
    <property type="term" value="P:establishment of mitotic spindle orientation"/>
    <property type="evidence" value="ECO:0007669"/>
    <property type="project" value="TreeGrafter"/>
</dbReference>
<accession>A0AAN9Y8M9</accession>
<sequence>MSKFVNAQEEIEYWKKKYDEIEKEFDEFQQNSEMIEKELETSLEQAEKLNRELKTRNNHLVLENETLKTKYELEHDDLISQIAELQEESKRCNEREENYVKYIRELEQKNDDLERSQRATYMSLAEFEVKLNSAIERNVLLESELDEKENLKAMVQRLKDETRDLKQEIQVRERELRPDNDKATVTRRCSSFRVSTATPPNDLTSKRTSIPNSETPGKPHTHIKSKRVTKSKYLSLNCLTGAPKS</sequence>
<organism evidence="11 12">
    <name type="scientific">Parthenolecanium corni</name>
    <dbReference type="NCBI Taxonomy" id="536013"/>
    <lineage>
        <taxon>Eukaryota</taxon>
        <taxon>Metazoa</taxon>
        <taxon>Ecdysozoa</taxon>
        <taxon>Arthropoda</taxon>
        <taxon>Hexapoda</taxon>
        <taxon>Insecta</taxon>
        <taxon>Pterygota</taxon>
        <taxon>Neoptera</taxon>
        <taxon>Paraneoptera</taxon>
        <taxon>Hemiptera</taxon>
        <taxon>Sternorrhyncha</taxon>
        <taxon>Coccoidea</taxon>
        <taxon>Coccidae</taxon>
        <taxon>Parthenolecanium</taxon>
    </lineage>
</organism>
<evidence type="ECO:0000256" key="9">
    <source>
        <dbReference type="SAM" id="MobiDB-lite"/>
    </source>
</evidence>
<feature type="region of interest" description="Disordered" evidence="9">
    <location>
        <begin position="193"/>
        <end position="229"/>
    </location>
</feature>
<keyword evidence="7" id="KW-0206">Cytoskeleton</keyword>
<dbReference type="Gene3D" id="6.10.250.1080">
    <property type="match status" value="1"/>
</dbReference>
<keyword evidence="5" id="KW-0493">Microtubule</keyword>
<dbReference type="InterPro" id="IPR033494">
    <property type="entry name" value="NUDE"/>
</dbReference>
<gene>
    <name evidence="11" type="ORF">V9T40_009288</name>
</gene>
<proteinExistence type="inferred from homology"/>
<dbReference type="GO" id="GO:0008017">
    <property type="term" value="F:microtubule binding"/>
    <property type="evidence" value="ECO:0007669"/>
    <property type="project" value="InterPro"/>
</dbReference>
<evidence type="ECO:0000259" key="10">
    <source>
        <dbReference type="Pfam" id="PF04880"/>
    </source>
</evidence>
<dbReference type="InterPro" id="IPR006964">
    <property type="entry name" value="NUDE_dom"/>
</dbReference>
<evidence type="ECO:0000256" key="7">
    <source>
        <dbReference type="ARBA" id="ARBA00023212"/>
    </source>
</evidence>
<evidence type="ECO:0000256" key="6">
    <source>
        <dbReference type="ARBA" id="ARBA00023054"/>
    </source>
</evidence>
<keyword evidence="12" id="KW-1185">Reference proteome</keyword>
<protein>
    <recommendedName>
        <fullName evidence="10">NUDE domain-containing protein</fullName>
    </recommendedName>
</protein>
<dbReference type="GO" id="GO:0000776">
    <property type="term" value="C:kinetochore"/>
    <property type="evidence" value="ECO:0007669"/>
    <property type="project" value="TreeGrafter"/>
</dbReference>
<dbReference type="EMBL" id="JBBCAQ010000010">
    <property type="protein sequence ID" value="KAK7601847.1"/>
    <property type="molecule type" value="Genomic_DNA"/>
</dbReference>
<evidence type="ECO:0000256" key="4">
    <source>
        <dbReference type="ARBA" id="ARBA00022490"/>
    </source>
</evidence>
<evidence type="ECO:0000256" key="3">
    <source>
        <dbReference type="ARBA" id="ARBA00007429"/>
    </source>
</evidence>
<dbReference type="GO" id="GO:0005871">
    <property type="term" value="C:kinesin complex"/>
    <property type="evidence" value="ECO:0007669"/>
    <property type="project" value="TreeGrafter"/>
</dbReference>
<dbReference type="PANTHER" id="PTHR10921:SF1">
    <property type="entry name" value="NUCLEAR DISTRIBUTION PROTEIN NUDE HOMOLOG"/>
    <property type="match status" value="1"/>
</dbReference>
<evidence type="ECO:0000256" key="1">
    <source>
        <dbReference type="ARBA" id="ARBA00004186"/>
    </source>
</evidence>
<comment type="subcellular location">
    <subcellularLocation>
        <location evidence="2">Cytoplasm</location>
        <location evidence="2">Cytoskeleton</location>
        <location evidence="2">Microtubule organizing center</location>
        <location evidence="2">Centrosome</location>
    </subcellularLocation>
    <subcellularLocation>
        <location evidence="1">Cytoplasm</location>
        <location evidence="1">Cytoskeleton</location>
        <location evidence="1">Spindle</location>
    </subcellularLocation>
</comment>
<feature type="compositionally biased region" description="Polar residues" evidence="9">
    <location>
        <begin position="193"/>
        <end position="215"/>
    </location>
</feature>
<feature type="domain" description="NUDE" evidence="10">
    <location>
        <begin position="123"/>
        <end position="215"/>
    </location>
</feature>
<dbReference type="GO" id="GO:0007059">
    <property type="term" value="P:chromosome segregation"/>
    <property type="evidence" value="ECO:0007669"/>
    <property type="project" value="TreeGrafter"/>
</dbReference>
<name>A0AAN9Y8M9_9HEMI</name>
<dbReference type="GO" id="GO:0005813">
    <property type="term" value="C:centrosome"/>
    <property type="evidence" value="ECO:0007669"/>
    <property type="project" value="UniProtKB-SubCell"/>
</dbReference>
<dbReference type="GO" id="GO:0051642">
    <property type="term" value="P:centrosome localization"/>
    <property type="evidence" value="ECO:0007669"/>
    <property type="project" value="TreeGrafter"/>
</dbReference>
<dbReference type="PANTHER" id="PTHR10921">
    <property type="entry name" value="NUCLEAR DISTRIBUTION PROTEIN NUDE HOMOLOG 1"/>
    <property type="match status" value="1"/>
</dbReference>
<evidence type="ECO:0000313" key="11">
    <source>
        <dbReference type="EMBL" id="KAK7601847.1"/>
    </source>
</evidence>
<evidence type="ECO:0000256" key="8">
    <source>
        <dbReference type="SAM" id="Coils"/>
    </source>
</evidence>
<dbReference type="Pfam" id="PF04880">
    <property type="entry name" value="NUDE_C"/>
    <property type="match status" value="1"/>
</dbReference>
<comment type="similarity">
    <text evidence="3">Belongs to the nudE family.</text>
</comment>
<dbReference type="Proteomes" id="UP001367676">
    <property type="component" value="Unassembled WGS sequence"/>
</dbReference>
<dbReference type="GO" id="GO:0016477">
    <property type="term" value="P:cell migration"/>
    <property type="evidence" value="ECO:0007669"/>
    <property type="project" value="TreeGrafter"/>
</dbReference>
<feature type="coiled-coil region" evidence="8">
    <location>
        <begin position="4"/>
        <end position="175"/>
    </location>
</feature>
<dbReference type="GO" id="GO:0005819">
    <property type="term" value="C:spindle"/>
    <property type="evidence" value="ECO:0007669"/>
    <property type="project" value="UniProtKB-SubCell"/>
</dbReference>
<dbReference type="GO" id="GO:0007020">
    <property type="term" value="P:microtubule nucleation"/>
    <property type="evidence" value="ECO:0007669"/>
    <property type="project" value="TreeGrafter"/>
</dbReference>
<dbReference type="GO" id="GO:0047496">
    <property type="term" value="P:vesicle transport along microtubule"/>
    <property type="evidence" value="ECO:0007669"/>
    <property type="project" value="TreeGrafter"/>
</dbReference>
<comment type="caution">
    <text evidence="11">The sequence shown here is derived from an EMBL/GenBank/DDBJ whole genome shotgun (WGS) entry which is preliminary data.</text>
</comment>
<keyword evidence="4" id="KW-0963">Cytoplasm</keyword>
<evidence type="ECO:0000256" key="2">
    <source>
        <dbReference type="ARBA" id="ARBA00004300"/>
    </source>
</evidence>
<keyword evidence="6 8" id="KW-0175">Coiled coil</keyword>
<dbReference type="AlphaFoldDB" id="A0AAN9Y8M9"/>
<dbReference type="GO" id="GO:0005874">
    <property type="term" value="C:microtubule"/>
    <property type="evidence" value="ECO:0007669"/>
    <property type="project" value="UniProtKB-KW"/>
</dbReference>